<feature type="transmembrane region" description="Helical" evidence="7">
    <location>
        <begin position="134"/>
        <end position="156"/>
    </location>
</feature>
<dbReference type="SUPFAM" id="SSF161098">
    <property type="entry name" value="MetI-like"/>
    <property type="match status" value="1"/>
</dbReference>
<keyword evidence="5 7" id="KW-1133">Transmembrane helix</keyword>
<evidence type="ECO:0000313" key="11">
    <source>
        <dbReference type="Proteomes" id="UP001239085"/>
    </source>
</evidence>
<dbReference type="EMBL" id="JAUSXK010000001">
    <property type="protein sequence ID" value="MDQ0644179.1"/>
    <property type="molecule type" value="Genomic_DNA"/>
</dbReference>
<evidence type="ECO:0000256" key="1">
    <source>
        <dbReference type="ARBA" id="ARBA00004651"/>
    </source>
</evidence>
<dbReference type="PANTHER" id="PTHR43744">
    <property type="entry name" value="ABC TRANSPORTER PERMEASE PROTEIN MG189-RELATED-RELATED"/>
    <property type="match status" value="1"/>
</dbReference>
<dbReference type="Pfam" id="PF00528">
    <property type="entry name" value="BPD_transp_1"/>
    <property type="match status" value="1"/>
</dbReference>
<protein>
    <submittedName>
        <fullName evidence="10">Raffinose/stachyose/melibiose transport system permease protein</fullName>
    </submittedName>
</protein>
<evidence type="ECO:0000256" key="3">
    <source>
        <dbReference type="ARBA" id="ARBA00022475"/>
    </source>
</evidence>
<feature type="transmembrane region" description="Helical" evidence="7">
    <location>
        <begin position="98"/>
        <end position="122"/>
    </location>
</feature>
<dbReference type="Gene3D" id="1.10.3720.10">
    <property type="entry name" value="MetI-like"/>
    <property type="match status" value="1"/>
</dbReference>
<dbReference type="PANTHER" id="PTHR43744:SF12">
    <property type="entry name" value="ABC TRANSPORTER PERMEASE PROTEIN MG189-RELATED"/>
    <property type="match status" value="1"/>
</dbReference>
<evidence type="ECO:0000259" key="9">
    <source>
        <dbReference type="PROSITE" id="PS50928"/>
    </source>
</evidence>
<keyword evidence="11" id="KW-1185">Reference proteome</keyword>
<dbReference type="PROSITE" id="PS50928">
    <property type="entry name" value="ABC_TM1"/>
    <property type="match status" value="1"/>
</dbReference>
<reference evidence="10 11" key="1">
    <citation type="submission" date="2023-07" db="EMBL/GenBank/DDBJ databases">
        <title>Comparative genomics of wheat-associated soil bacteria to identify genetic determinants of phenazine resistance.</title>
        <authorList>
            <person name="Mouncey N."/>
        </authorList>
    </citation>
    <scope>NUCLEOTIDE SEQUENCE [LARGE SCALE GENOMIC DNA]</scope>
    <source>
        <strain evidence="10 11">W2I7</strain>
    </source>
</reference>
<evidence type="ECO:0000313" key="10">
    <source>
        <dbReference type="EMBL" id="MDQ0644179.1"/>
    </source>
</evidence>
<feature type="region of interest" description="Disordered" evidence="8">
    <location>
        <begin position="1"/>
        <end position="20"/>
    </location>
</feature>
<comment type="subcellular location">
    <subcellularLocation>
        <location evidence="1 7">Cell membrane</location>
        <topology evidence="1 7">Multi-pass membrane protein</topology>
    </subcellularLocation>
</comment>
<keyword evidence="4 7" id="KW-0812">Transmembrane</keyword>
<keyword evidence="6 7" id="KW-0472">Membrane</keyword>
<gene>
    <name evidence="10" type="ORF">QFZ46_002339</name>
</gene>
<evidence type="ECO:0000256" key="7">
    <source>
        <dbReference type="RuleBase" id="RU363032"/>
    </source>
</evidence>
<evidence type="ECO:0000256" key="5">
    <source>
        <dbReference type="ARBA" id="ARBA00022989"/>
    </source>
</evidence>
<feature type="transmembrane region" description="Helical" evidence="7">
    <location>
        <begin position="267"/>
        <end position="288"/>
    </location>
</feature>
<proteinExistence type="inferred from homology"/>
<dbReference type="InterPro" id="IPR000515">
    <property type="entry name" value="MetI-like"/>
</dbReference>
<feature type="transmembrane region" description="Helical" evidence="7">
    <location>
        <begin position="168"/>
        <end position="188"/>
    </location>
</feature>
<evidence type="ECO:0000256" key="8">
    <source>
        <dbReference type="SAM" id="MobiDB-lite"/>
    </source>
</evidence>
<evidence type="ECO:0000256" key="2">
    <source>
        <dbReference type="ARBA" id="ARBA00022448"/>
    </source>
</evidence>
<feature type="transmembrane region" description="Helical" evidence="7">
    <location>
        <begin position="209"/>
        <end position="234"/>
    </location>
</feature>
<feature type="domain" description="ABC transmembrane type-1" evidence="9">
    <location>
        <begin position="99"/>
        <end position="288"/>
    </location>
</feature>
<name>A0ABU0PA18_9MICO</name>
<keyword evidence="2 7" id="KW-0813">Transport</keyword>
<keyword evidence="3" id="KW-1003">Cell membrane</keyword>
<sequence length="303" mass="33479">MTLTRAITTAGSSKSKISRAGRRPMTARRFFSRYVVGIIAILASIIIFIVPFAFIFLTAVKNPAEASLFEFSLPAQGWFLWENIVTVLETRDWMLVTAFINSTVLTVASVAIMVVFAAMVGYILQRRKSRWNHVINVFVLAGLIVPPAVVPTIWVLQGIGLFKTMPGMILIEATFGLSFCILLFRAFISTIPRELDEAAVIDGAGPLRLFFTVVMPLLKPVAITVIVVQSVAVFNDFTGPLYFLPGDANATVQLTLYNFQSQSLSQWNLLFMNILLITIPPLVMYIFFNRQIVAGMTSGAVKG</sequence>
<evidence type="ECO:0000256" key="6">
    <source>
        <dbReference type="ARBA" id="ARBA00023136"/>
    </source>
</evidence>
<evidence type="ECO:0000256" key="4">
    <source>
        <dbReference type="ARBA" id="ARBA00022692"/>
    </source>
</evidence>
<comment type="caution">
    <text evidence="10">The sequence shown here is derived from an EMBL/GenBank/DDBJ whole genome shotgun (WGS) entry which is preliminary data.</text>
</comment>
<accession>A0ABU0PA18</accession>
<dbReference type="InterPro" id="IPR035906">
    <property type="entry name" value="MetI-like_sf"/>
</dbReference>
<dbReference type="Proteomes" id="UP001239085">
    <property type="component" value="Unassembled WGS sequence"/>
</dbReference>
<comment type="similarity">
    <text evidence="7">Belongs to the binding-protein-dependent transport system permease family.</text>
</comment>
<feature type="transmembrane region" description="Helical" evidence="7">
    <location>
        <begin position="34"/>
        <end position="60"/>
    </location>
</feature>
<feature type="compositionally biased region" description="Polar residues" evidence="8">
    <location>
        <begin position="1"/>
        <end position="15"/>
    </location>
</feature>
<organism evidence="10 11">
    <name type="scientific">Microbacterium murale</name>
    <dbReference type="NCBI Taxonomy" id="1081040"/>
    <lineage>
        <taxon>Bacteria</taxon>
        <taxon>Bacillati</taxon>
        <taxon>Actinomycetota</taxon>
        <taxon>Actinomycetes</taxon>
        <taxon>Micrococcales</taxon>
        <taxon>Microbacteriaceae</taxon>
        <taxon>Microbacterium</taxon>
    </lineage>
</organism>
<dbReference type="CDD" id="cd06261">
    <property type="entry name" value="TM_PBP2"/>
    <property type="match status" value="1"/>
</dbReference>